<sequence length="191" mass="20655">MSRIQKHVPVLFAATCLALLGGCTSGIGELPPLESIGSAELRLAPGDKIRIAVQDLDTMDGEYIVDETGSVSLPLVNQVQISGLSYVEVQNAIAARLVENDVLKEPNVTVQPIDLRPIYIMGEVRSPGEYSFRQGLTVFAAVSMAGGYTYRAKTGEVAVTRSVGDRQTTGIATEDSPILPGDRIRVYERWF</sequence>
<keyword evidence="1" id="KW-0732">Signal</keyword>
<dbReference type="Gene3D" id="3.10.560.10">
    <property type="entry name" value="Outer membrane lipoprotein wza domain like"/>
    <property type="match status" value="1"/>
</dbReference>
<name>A0ABV0CZD2_9SPHN</name>
<feature type="domain" description="Soluble ligand binding" evidence="3">
    <location>
        <begin position="118"/>
        <end position="170"/>
    </location>
</feature>
<gene>
    <name evidence="4" type="ORF">ABDJ38_12605</name>
</gene>
<reference evidence="4 5" key="1">
    <citation type="submission" date="2024-05" db="EMBL/GenBank/DDBJ databases">
        <authorList>
            <person name="Park S."/>
        </authorList>
    </citation>
    <scope>NUCLEOTIDE SEQUENCE [LARGE SCALE GENOMIC DNA]</scope>
    <source>
        <strain evidence="4 5">DGU5</strain>
    </source>
</reference>
<dbReference type="Proteomes" id="UP001484535">
    <property type="component" value="Unassembled WGS sequence"/>
</dbReference>
<evidence type="ECO:0000313" key="5">
    <source>
        <dbReference type="Proteomes" id="UP001484535"/>
    </source>
</evidence>
<keyword evidence="5" id="KW-1185">Reference proteome</keyword>
<proteinExistence type="predicted"/>
<protein>
    <submittedName>
        <fullName evidence="4">Polysaccharide biosynthesis/export family protein</fullName>
    </submittedName>
</protein>
<evidence type="ECO:0000259" key="3">
    <source>
        <dbReference type="Pfam" id="PF10531"/>
    </source>
</evidence>
<evidence type="ECO:0000259" key="2">
    <source>
        <dbReference type="Pfam" id="PF02563"/>
    </source>
</evidence>
<comment type="caution">
    <text evidence="4">The sequence shown here is derived from an EMBL/GenBank/DDBJ whole genome shotgun (WGS) entry which is preliminary data.</text>
</comment>
<accession>A0ABV0CZD2</accession>
<dbReference type="InterPro" id="IPR049712">
    <property type="entry name" value="Poly_export"/>
</dbReference>
<dbReference type="InterPro" id="IPR019554">
    <property type="entry name" value="Soluble_ligand-bd"/>
</dbReference>
<dbReference type="PROSITE" id="PS51257">
    <property type="entry name" value="PROKAR_LIPOPROTEIN"/>
    <property type="match status" value="1"/>
</dbReference>
<dbReference type="Gene3D" id="3.30.1950.10">
    <property type="entry name" value="wza like domain"/>
    <property type="match status" value="1"/>
</dbReference>
<dbReference type="Pfam" id="PF02563">
    <property type="entry name" value="Poly_export"/>
    <property type="match status" value="1"/>
</dbReference>
<dbReference type="PANTHER" id="PTHR33619">
    <property type="entry name" value="POLYSACCHARIDE EXPORT PROTEIN GFCE-RELATED"/>
    <property type="match status" value="1"/>
</dbReference>
<dbReference type="RefSeq" id="WP_346785472.1">
    <property type="nucleotide sequence ID" value="NZ_JBDLBR010000004.1"/>
</dbReference>
<evidence type="ECO:0000256" key="1">
    <source>
        <dbReference type="ARBA" id="ARBA00022729"/>
    </source>
</evidence>
<organism evidence="4 5">
    <name type="scientific">Aurantiacibacter flavus</name>
    <dbReference type="NCBI Taxonomy" id="3145232"/>
    <lineage>
        <taxon>Bacteria</taxon>
        <taxon>Pseudomonadati</taxon>
        <taxon>Pseudomonadota</taxon>
        <taxon>Alphaproteobacteria</taxon>
        <taxon>Sphingomonadales</taxon>
        <taxon>Erythrobacteraceae</taxon>
        <taxon>Aurantiacibacter</taxon>
    </lineage>
</organism>
<feature type="domain" description="Polysaccharide export protein N-terminal" evidence="2">
    <location>
        <begin position="39"/>
        <end position="111"/>
    </location>
</feature>
<dbReference type="Pfam" id="PF10531">
    <property type="entry name" value="SLBB"/>
    <property type="match status" value="1"/>
</dbReference>
<dbReference type="EMBL" id="JBDLBR010000004">
    <property type="protein sequence ID" value="MEN7538015.1"/>
    <property type="molecule type" value="Genomic_DNA"/>
</dbReference>
<dbReference type="PANTHER" id="PTHR33619:SF3">
    <property type="entry name" value="POLYSACCHARIDE EXPORT PROTEIN GFCE-RELATED"/>
    <property type="match status" value="1"/>
</dbReference>
<evidence type="ECO:0000313" key="4">
    <source>
        <dbReference type="EMBL" id="MEN7538015.1"/>
    </source>
</evidence>
<dbReference type="InterPro" id="IPR003715">
    <property type="entry name" value="Poly_export_N"/>
</dbReference>